<feature type="domain" description="Aminoacyl-tRNA synthetase class Ia" evidence="11">
    <location>
        <begin position="599"/>
        <end position="789"/>
    </location>
</feature>
<dbReference type="FunFam" id="3.40.50.620:FF:000077">
    <property type="entry name" value="Leucine--tRNA ligase"/>
    <property type="match status" value="1"/>
</dbReference>
<dbReference type="PANTHER" id="PTHR43740:SF2">
    <property type="entry name" value="LEUCINE--TRNA LIGASE, MITOCHONDRIAL"/>
    <property type="match status" value="1"/>
</dbReference>
<dbReference type="Proteomes" id="UP000485367">
    <property type="component" value="Unassembled WGS sequence"/>
</dbReference>
<dbReference type="PROSITE" id="PS00178">
    <property type="entry name" value="AA_TRNA_LIGASE_I"/>
    <property type="match status" value="1"/>
</dbReference>
<keyword evidence="7 9" id="KW-0030">Aminoacyl-tRNA synthetase</keyword>
<evidence type="ECO:0000256" key="3">
    <source>
        <dbReference type="ARBA" id="ARBA00022598"/>
    </source>
</evidence>
<evidence type="ECO:0000256" key="6">
    <source>
        <dbReference type="ARBA" id="ARBA00022917"/>
    </source>
</evidence>
<dbReference type="EMBL" id="MWBO01000054">
    <property type="protein sequence ID" value="OQA51961.1"/>
    <property type="molecule type" value="Genomic_DNA"/>
</dbReference>
<evidence type="ECO:0000259" key="12">
    <source>
        <dbReference type="Pfam" id="PF08264"/>
    </source>
</evidence>
<dbReference type="InterPro" id="IPR014729">
    <property type="entry name" value="Rossmann-like_a/b/a_fold"/>
</dbReference>
<dbReference type="Pfam" id="PF06821">
    <property type="entry name" value="Ser_hydrolase"/>
    <property type="match status" value="1"/>
</dbReference>
<dbReference type="Pfam" id="PF13603">
    <property type="entry name" value="tRNA-synt_1_2"/>
    <property type="match status" value="1"/>
</dbReference>
<sequence>MQNYDFKTIEETAQKIWREQEVFKTTFPSEKEKFYVLDMFPYPSGDGLHVGHVKGYTATDVVAHYKRLKGYNVLHPMGWDAFGLPAENYAIKVKKNPSLVVEENIRRFKSQLQSLGFSYDWSREINTTDPNYYKWTQWIFLKLFKRNLAYQAEIPINFCPSCKTGLANEEVVSGQCERCGTSVVKKNLKQWILKITEYADRLLEDIDELNWPEPIKEMQRNWIGRSEGAKIDFRILPEKKFNYILIPGYNENSKSAFFPKLKNELESLGHSVFLSDLPDYQNPKEEEQVDFLMKNVTLDENTIVIGHSLGGIVAMKLLEKAGKRIHELYLVAPAINPTYPGVKPRPYWENFSFDVDFEKMKSLTNHRTVISDIKEGAEAKHEKLRFNYLKLLSEQTASKLVEINSEKEHFVGENENTLINQLVQNIEVFTTRSDTLFGCTYVVTAPEHELIEKCKSSITNYDEVKNYIGNVKNKSELERTQLQKEKSGIEVKGIKAINPINNEQIPLYVADYVLGHYGTGAVMAVPAHDERDFDFAKKYNIEIRWVIGPVDQKDKAYTNLGTLENSGKYTGKSSKEAMELITNDLAEIGKGLKSVNFKLRDWIFSRQRYWGEPIPIVHCQKCGIVPVDENDLPVVLPQIENYEPSGDGSSPLSRVEEWVKTKCPKCGGDGKRETNTMPQWAGSCWYYLRYCDPNNSNMPIYPENDEYFSPVDFYVGGAEHAVLHLLYARFYHKVLFDESIVKDKEPFKKLQNVGLILAPDRQKMSKSRGNVINPDDLVKLHGADSLRMYEMFIGPFDQSAVWSKNGIVGTRKFLEKVFFAWQERKVSENDSTDKKLNILINSVDEKIEKLSLNTAVSDFMKFSNEVTLQTMTDQQWKNFLITLSPFAPHLCEYIFSHFQERSVFLQQWPKTDILQEEECSYIVQVNGKTKFLIQVGLNLEKNSILDIIYSSEKGKNLPQSQQIKNVIFIKNKLINLVF</sequence>
<dbReference type="InterPro" id="IPR001412">
    <property type="entry name" value="aa-tRNA-synth_I_CS"/>
</dbReference>
<feature type="short sequence motif" description="'KMSKS' region" evidence="9">
    <location>
        <begin position="763"/>
        <end position="767"/>
    </location>
</feature>
<evidence type="ECO:0000256" key="8">
    <source>
        <dbReference type="ARBA" id="ARBA00047469"/>
    </source>
</evidence>
<dbReference type="PANTHER" id="PTHR43740">
    <property type="entry name" value="LEUCYL-TRNA SYNTHETASE"/>
    <property type="match status" value="1"/>
</dbReference>
<dbReference type="Gene3D" id="3.40.50.1820">
    <property type="entry name" value="alpha/beta hydrolase"/>
    <property type="match status" value="1"/>
</dbReference>
<evidence type="ECO:0000256" key="10">
    <source>
        <dbReference type="RuleBase" id="RU363035"/>
    </source>
</evidence>
<feature type="binding site" evidence="9">
    <location>
        <position position="766"/>
    </location>
    <ligand>
        <name>ATP</name>
        <dbReference type="ChEBI" id="CHEBI:30616"/>
    </ligand>
</feature>
<keyword evidence="6 9" id="KW-0648">Protein biosynthesis</keyword>
<evidence type="ECO:0000256" key="4">
    <source>
        <dbReference type="ARBA" id="ARBA00022741"/>
    </source>
</evidence>
<feature type="domain" description="Methionyl/Valyl/Leucyl/Isoleucyl-tRNA synthetase anticodon-binding" evidence="12">
    <location>
        <begin position="834"/>
        <end position="942"/>
    </location>
</feature>
<dbReference type="GO" id="GO:0006429">
    <property type="term" value="P:leucyl-tRNA aminoacylation"/>
    <property type="evidence" value="ECO:0007669"/>
    <property type="project" value="UniProtKB-UniRule"/>
</dbReference>
<organism evidence="14">
    <name type="scientific">candidate division WS2 bacterium ADurb.Bin280</name>
    <dbReference type="NCBI Taxonomy" id="1852829"/>
    <lineage>
        <taxon>Bacteria</taxon>
        <taxon>candidate division WS2</taxon>
    </lineage>
</organism>
<evidence type="ECO:0000256" key="9">
    <source>
        <dbReference type="HAMAP-Rule" id="MF_00049"/>
    </source>
</evidence>
<comment type="similarity">
    <text evidence="1 9 10">Belongs to the class-I aminoacyl-tRNA synthetase family.</text>
</comment>
<dbReference type="SUPFAM" id="SSF52374">
    <property type="entry name" value="Nucleotidylyl transferase"/>
    <property type="match status" value="1"/>
</dbReference>
<evidence type="ECO:0000259" key="13">
    <source>
        <dbReference type="Pfam" id="PF13603"/>
    </source>
</evidence>
<feature type="domain" description="Leucyl-tRNA synthetase editing" evidence="13">
    <location>
        <begin position="422"/>
        <end position="585"/>
    </location>
</feature>
<keyword evidence="5 9" id="KW-0067">ATP-binding</keyword>
<dbReference type="SUPFAM" id="SSF50677">
    <property type="entry name" value="ValRS/IleRS/LeuRS editing domain"/>
    <property type="match status" value="1"/>
</dbReference>
<dbReference type="InterPro" id="IPR009080">
    <property type="entry name" value="tRNAsynth_Ia_anticodon-bd"/>
</dbReference>
<accession>A0A1V5SCM4</accession>
<dbReference type="Pfam" id="PF08264">
    <property type="entry name" value="Anticodon_1"/>
    <property type="match status" value="1"/>
</dbReference>
<keyword evidence="2 9" id="KW-0963">Cytoplasm</keyword>
<feature type="domain" description="Aminoacyl-tRNA synthetase class Ia" evidence="11">
    <location>
        <begin position="14"/>
        <end position="223"/>
    </location>
</feature>
<reference evidence="14" key="1">
    <citation type="submission" date="2017-02" db="EMBL/GenBank/DDBJ databases">
        <title>Delving into the versatile metabolic prowess of the omnipresent phylum Bacteroidetes.</title>
        <authorList>
            <person name="Nobu M.K."/>
            <person name="Mei R."/>
            <person name="Narihiro T."/>
            <person name="Kuroda K."/>
            <person name="Liu W.-T."/>
        </authorList>
    </citation>
    <scope>NUCLEOTIDE SEQUENCE</scope>
    <source>
        <strain evidence="14">ADurb.Bin280</strain>
    </source>
</reference>
<protein>
    <recommendedName>
        <fullName evidence="9">Leucine--tRNA ligase</fullName>
        <ecNumber evidence="9">6.1.1.4</ecNumber>
    </recommendedName>
    <alternativeName>
        <fullName evidence="9">Leucyl-tRNA synthetase</fullName>
        <shortName evidence="9">LeuRS</shortName>
    </alternativeName>
</protein>
<dbReference type="FunFam" id="3.40.50.620:FF:000056">
    <property type="entry name" value="Leucine--tRNA ligase"/>
    <property type="match status" value="1"/>
</dbReference>
<dbReference type="PRINTS" id="PR00985">
    <property type="entry name" value="TRNASYNTHLEU"/>
</dbReference>
<dbReference type="InterPro" id="IPR009008">
    <property type="entry name" value="Val/Leu/Ile-tRNA-synth_edit"/>
</dbReference>
<evidence type="ECO:0000313" key="14">
    <source>
        <dbReference type="EMBL" id="OQA51961.1"/>
    </source>
</evidence>
<dbReference type="InterPro" id="IPR002302">
    <property type="entry name" value="Leu-tRNA-ligase"/>
</dbReference>
<evidence type="ECO:0000256" key="7">
    <source>
        <dbReference type="ARBA" id="ARBA00023146"/>
    </source>
</evidence>
<dbReference type="AlphaFoldDB" id="A0A1V5SCM4"/>
<dbReference type="Gene3D" id="1.10.730.10">
    <property type="entry name" value="Isoleucyl-tRNA Synthetase, Domain 1"/>
    <property type="match status" value="1"/>
</dbReference>
<keyword evidence="3 9" id="KW-0436">Ligase</keyword>
<comment type="subcellular location">
    <subcellularLocation>
        <location evidence="9">Cytoplasm</location>
    </subcellularLocation>
</comment>
<dbReference type="GO" id="GO:0005829">
    <property type="term" value="C:cytosol"/>
    <property type="evidence" value="ECO:0007669"/>
    <property type="project" value="TreeGrafter"/>
</dbReference>
<comment type="caution">
    <text evidence="14">The sequence shown here is derived from an EMBL/GenBank/DDBJ whole genome shotgun (WGS) entry which is preliminary data.</text>
</comment>
<dbReference type="InterPro" id="IPR013155">
    <property type="entry name" value="M/V/L/I-tRNA-synth_anticd-bd"/>
</dbReference>
<name>A0A1V5SCM4_9BACT</name>
<keyword evidence="4 9" id="KW-0547">Nucleotide-binding</keyword>
<evidence type="ECO:0000256" key="1">
    <source>
        <dbReference type="ARBA" id="ARBA00005594"/>
    </source>
</evidence>
<dbReference type="InterPro" id="IPR029058">
    <property type="entry name" value="AB_hydrolase_fold"/>
</dbReference>
<dbReference type="EC" id="6.1.1.4" evidence="9"/>
<dbReference type="GO" id="GO:0005524">
    <property type="term" value="F:ATP binding"/>
    <property type="evidence" value="ECO:0007669"/>
    <property type="project" value="UniProtKB-UniRule"/>
</dbReference>
<evidence type="ECO:0000256" key="5">
    <source>
        <dbReference type="ARBA" id="ARBA00022840"/>
    </source>
</evidence>
<evidence type="ECO:0000259" key="11">
    <source>
        <dbReference type="Pfam" id="PF00133"/>
    </source>
</evidence>
<dbReference type="Gene3D" id="3.10.20.590">
    <property type="match status" value="1"/>
</dbReference>
<comment type="caution">
    <text evidence="9">Lacks conserved residue(s) required for the propagation of feature annotation.</text>
</comment>
<dbReference type="GO" id="GO:0002161">
    <property type="term" value="F:aminoacyl-tRNA deacylase activity"/>
    <property type="evidence" value="ECO:0007669"/>
    <property type="project" value="InterPro"/>
</dbReference>
<dbReference type="InterPro" id="IPR002300">
    <property type="entry name" value="aa-tRNA-synth_Ia"/>
</dbReference>
<comment type="catalytic activity">
    <reaction evidence="8 9">
        <text>tRNA(Leu) + L-leucine + ATP = L-leucyl-tRNA(Leu) + AMP + diphosphate</text>
        <dbReference type="Rhea" id="RHEA:11688"/>
        <dbReference type="Rhea" id="RHEA-COMP:9613"/>
        <dbReference type="Rhea" id="RHEA-COMP:9622"/>
        <dbReference type="ChEBI" id="CHEBI:30616"/>
        <dbReference type="ChEBI" id="CHEBI:33019"/>
        <dbReference type="ChEBI" id="CHEBI:57427"/>
        <dbReference type="ChEBI" id="CHEBI:78442"/>
        <dbReference type="ChEBI" id="CHEBI:78494"/>
        <dbReference type="ChEBI" id="CHEBI:456215"/>
        <dbReference type="EC" id="6.1.1.4"/>
    </reaction>
</comment>
<evidence type="ECO:0000256" key="2">
    <source>
        <dbReference type="ARBA" id="ARBA00022490"/>
    </source>
</evidence>
<dbReference type="SUPFAM" id="SSF47323">
    <property type="entry name" value="Anticodon-binding domain of a subclass of class I aminoacyl-tRNA synthetases"/>
    <property type="match status" value="1"/>
</dbReference>
<dbReference type="GO" id="GO:0004823">
    <property type="term" value="F:leucine-tRNA ligase activity"/>
    <property type="evidence" value="ECO:0007669"/>
    <property type="project" value="UniProtKB-UniRule"/>
</dbReference>
<dbReference type="Gene3D" id="3.40.50.620">
    <property type="entry name" value="HUPs"/>
    <property type="match status" value="2"/>
</dbReference>
<dbReference type="SUPFAM" id="SSF53474">
    <property type="entry name" value="alpha/beta-Hydrolases"/>
    <property type="match status" value="1"/>
</dbReference>
<dbReference type="InterPro" id="IPR025709">
    <property type="entry name" value="Leu_tRNA-synth_edit"/>
</dbReference>
<dbReference type="CDD" id="cd00812">
    <property type="entry name" value="LeuRS_core"/>
    <property type="match status" value="1"/>
</dbReference>
<dbReference type="Pfam" id="PF00133">
    <property type="entry name" value="tRNA-synt_1"/>
    <property type="match status" value="2"/>
</dbReference>
<dbReference type="HAMAP" id="MF_00049_B">
    <property type="entry name" value="Leu_tRNA_synth_B"/>
    <property type="match status" value="1"/>
</dbReference>
<gene>
    <name evidence="9 14" type="primary">leuS</name>
    <name evidence="14" type="ORF">BWY43_00717</name>
</gene>
<dbReference type="InterPro" id="IPR010662">
    <property type="entry name" value="RBBP9/YdeN"/>
</dbReference>
<proteinExistence type="inferred from homology"/>